<gene>
    <name evidence="1" type="ORF">FBU59_007009</name>
</gene>
<sequence length="140" mass="15719">MAIEKRSRPFAFVVTTNDRSFYFDASSSQELSGWLEAMQRAIDIVNHQGGRESDETVRRQFATASRAMSPQPNTAQNTASDFFSLPTAGNQRRSSGMARTANTLFEGKPEFFREFSVNRSMLPCVAPVLVEDLQWVTKEA</sequence>
<keyword evidence="2" id="KW-1185">Reference proteome</keyword>
<reference evidence="1" key="1">
    <citation type="submission" date="2022-07" db="EMBL/GenBank/DDBJ databases">
        <title>Phylogenomic reconstructions and comparative analyses of Kickxellomycotina fungi.</title>
        <authorList>
            <person name="Reynolds N.K."/>
            <person name="Stajich J.E."/>
            <person name="Barry K."/>
            <person name="Grigoriev I.V."/>
            <person name="Crous P."/>
            <person name="Smith M.E."/>
        </authorList>
    </citation>
    <scope>NUCLEOTIDE SEQUENCE</scope>
    <source>
        <strain evidence="1">NRRL 5244</strain>
    </source>
</reference>
<dbReference type="Proteomes" id="UP001150603">
    <property type="component" value="Unassembled WGS sequence"/>
</dbReference>
<name>A0ACC1IY98_9FUNG</name>
<accession>A0ACC1IY98</accession>
<organism evidence="1 2">
    <name type="scientific">Linderina macrospora</name>
    <dbReference type="NCBI Taxonomy" id="4868"/>
    <lineage>
        <taxon>Eukaryota</taxon>
        <taxon>Fungi</taxon>
        <taxon>Fungi incertae sedis</taxon>
        <taxon>Zoopagomycota</taxon>
        <taxon>Kickxellomycotina</taxon>
        <taxon>Kickxellomycetes</taxon>
        <taxon>Kickxellales</taxon>
        <taxon>Kickxellaceae</taxon>
        <taxon>Linderina</taxon>
    </lineage>
</organism>
<evidence type="ECO:0000313" key="2">
    <source>
        <dbReference type="Proteomes" id="UP001150603"/>
    </source>
</evidence>
<evidence type="ECO:0000313" key="1">
    <source>
        <dbReference type="EMBL" id="KAJ1929834.1"/>
    </source>
</evidence>
<proteinExistence type="predicted"/>
<protein>
    <submittedName>
        <fullName evidence="1">Uncharacterized protein</fullName>
    </submittedName>
</protein>
<dbReference type="EMBL" id="JANBPW010006464">
    <property type="protein sequence ID" value="KAJ1929834.1"/>
    <property type="molecule type" value="Genomic_DNA"/>
</dbReference>
<comment type="caution">
    <text evidence="1">The sequence shown here is derived from an EMBL/GenBank/DDBJ whole genome shotgun (WGS) entry which is preliminary data.</text>
</comment>